<organism evidence="1">
    <name type="scientific">hydrothermal vent metagenome</name>
    <dbReference type="NCBI Taxonomy" id="652676"/>
    <lineage>
        <taxon>unclassified sequences</taxon>
        <taxon>metagenomes</taxon>
        <taxon>ecological metagenomes</taxon>
    </lineage>
</organism>
<dbReference type="AlphaFoldDB" id="A0A3B0RB35"/>
<reference evidence="1" key="1">
    <citation type="submission" date="2018-06" db="EMBL/GenBank/DDBJ databases">
        <authorList>
            <person name="Zhirakovskaya E."/>
        </authorList>
    </citation>
    <scope>NUCLEOTIDE SEQUENCE</scope>
</reference>
<name>A0A3B0RB35_9ZZZZ</name>
<sequence length="58" mass="6872">MISLVVFGGLTLFAIYAMAHFVHDWRDSKRARQFEEHEDEMMDTITEMRIRRNLNQGG</sequence>
<dbReference type="EMBL" id="UOEI01000041">
    <property type="protein sequence ID" value="VAV90514.1"/>
    <property type="molecule type" value="Genomic_DNA"/>
</dbReference>
<protein>
    <submittedName>
        <fullName evidence="1">Uncharacterized protein</fullName>
    </submittedName>
</protein>
<evidence type="ECO:0000313" key="1">
    <source>
        <dbReference type="EMBL" id="VAV90514.1"/>
    </source>
</evidence>
<proteinExistence type="predicted"/>
<accession>A0A3B0RB35</accession>
<gene>
    <name evidence="1" type="ORF">MNBD_ACTINO01-379</name>
</gene>